<evidence type="ECO:0000256" key="3">
    <source>
        <dbReference type="ARBA" id="ARBA00022723"/>
    </source>
</evidence>
<feature type="domain" description="Nanos-type" evidence="10">
    <location>
        <begin position="437"/>
        <end position="490"/>
    </location>
</feature>
<dbReference type="GO" id="GO:0006417">
    <property type="term" value="P:regulation of translation"/>
    <property type="evidence" value="ECO:0007669"/>
    <property type="project" value="UniProtKB-UniRule"/>
</dbReference>
<evidence type="ECO:0000256" key="7">
    <source>
        <dbReference type="ARBA" id="ARBA00022884"/>
    </source>
</evidence>
<name>A0AAE1AFR7_9GAST</name>
<comment type="caution">
    <text evidence="11">The sequence shown here is derived from an EMBL/GenBank/DDBJ whole genome shotgun (WGS) entry which is preliminary data.</text>
</comment>
<dbReference type="AlphaFoldDB" id="A0AAE1AFR7"/>
<evidence type="ECO:0000313" key="11">
    <source>
        <dbReference type="EMBL" id="KAK3786251.1"/>
    </source>
</evidence>
<evidence type="ECO:0000256" key="2">
    <source>
        <dbReference type="ARBA" id="ARBA00022490"/>
    </source>
</evidence>
<feature type="compositionally biased region" description="Basic residues" evidence="9">
    <location>
        <begin position="157"/>
        <end position="176"/>
    </location>
</feature>
<dbReference type="PROSITE" id="PS51522">
    <property type="entry name" value="ZF_NANOS"/>
    <property type="match status" value="1"/>
</dbReference>
<evidence type="ECO:0000256" key="8">
    <source>
        <dbReference type="PROSITE-ProRule" id="PRU00855"/>
    </source>
</evidence>
<accession>A0AAE1AFR7</accession>
<dbReference type="InterPro" id="IPR024161">
    <property type="entry name" value="Znf_nanos-typ"/>
</dbReference>
<feature type="region of interest" description="Disordered" evidence="9">
    <location>
        <begin position="320"/>
        <end position="382"/>
    </location>
</feature>
<keyword evidence="5" id="KW-0862">Zinc</keyword>
<feature type="region of interest" description="Disordered" evidence="9">
    <location>
        <begin position="146"/>
        <end position="244"/>
    </location>
</feature>
<feature type="region of interest" description="Disordered" evidence="9">
    <location>
        <begin position="258"/>
        <end position="279"/>
    </location>
</feature>
<evidence type="ECO:0000313" key="12">
    <source>
        <dbReference type="Proteomes" id="UP001283361"/>
    </source>
</evidence>
<keyword evidence="6 8" id="KW-0810">Translation regulation</keyword>
<gene>
    <name evidence="11" type="ORF">RRG08_064510</name>
</gene>
<dbReference type="Gene3D" id="4.10.60.30">
    <property type="entry name" value="Nanos, RNA-binding domain"/>
    <property type="match status" value="1"/>
</dbReference>
<organism evidence="11 12">
    <name type="scientific">Elysia crispata</name>
    <name type="common">lettuce slug</name>
    <dbReference type="NCBI Taxonomy" id="231223"/>
    <lineage>
        <taxon>Eukaryota</taxon>
        <taxon>Metazoa</taxon>
        <taxon>Spiralia</taxon>
        <taxon>Lophotrochozoa</taxon>
        <taxon>Mollusca</taxon>
        <taxon>Gastropoda</taxon>
        <taxon>Heterobranchia</taxon>
        <taxon>Euthyneura</taxon>
        <taxon>Panpulmonata</taxon>
        <taxon>Sacoglossa</taxon>
        <taxon>Placobranchoidea</taxon>
        <taxon>Plakobranchidae</taxon>
        <taxon>Elysia</taxon>
    </lineage>
</organism>
<proteinExistence type="inferred from homology"/>
<keyword evidence="12" id="KW-1185">Reference proteome</keyword>
<comment type="subcellular location">
    <subcellularLocation>
        <location evidence="1">Cytoplasm</location>
    </subcellularLocation>
</comment>
<keyword evidence="2" id="KW-0963">Cytoplasm</keyword>
<evidence type="ECO:0000259" key="10">
    <source>
        <dbReference type="PROSITE" id="PS51522"/>
    </source>
</evidence>
<comment type="similarity">
    <text evidence="8">Belongs to the nanos family.</text>
</comment>
<dbReference type="EMBL" id="JAWDGP010001994">
    <property type="protein sequence ID" value="KAK3786251.1"/>
    <property type="molecule type" value="Genomic_DNA"/>
</dbReference>
<protein>
    <recommendedName>
        <fullName evidence="10">Nanos-type domain-containing protein</fullName>
    </recommendedName>
</protein>
<feature type="compositionally biased region" description="Basic and acidic residues" evidence="9">
    <location>
        <begin position="320"/>
        <end position="347"/>
    </location>
</feature>
<dbReference type="Proteomes" id="UP001283361">
    <property type="component" value="Unassembled WGS sequence"/>
</dbReference>
<evidence type="ECO:0000256" key="5">
    <source>
        <dbReference type="ARBA" id="ARBA00022833"/>
    </source>
</evidence>
<dbReference type="GO" id="GO:0008270">
    <property type="term" value="F:zinc ion binding"/>
    <property type="evidence" value="ECO:0007669"/>
    <property type="project" value="UniProtKB-KW"/>
</dbReference>
<feature type="compositionally biased region" description="Low complexity" evidence="9">
    <location>
        <begin position="178"/>
        <end position="199"/>
    </location>
</feature>
<keyword evidence="7 8" id="KW-0694">RNA-binding</keyword>
<evidence type="ECO:0000256" key="6">
    <source>
        <dbReference type="ARBA" id="ARBA00022845"/>
    </source>
</evidence>
<keyword evidence="4 8" id="KW-0863">Zinc-finger</keyword>
<dbReference type="GO" id="GO:0003723">
    <property type="term" value="F:RNA binding"/>
    <property type="evidence" value="ECO:0007669"/>
    <property type="project" value="UniProtKB-UniRule"/>
</dbReference>
<evidence type="ECO:0000256" key="4">
    <source>
        <dbReference type="ARBA" id="ARBA00022771"/>
    </source>
</evidence>
<sequence length="505" mass="55531">MPFSSPPSLQPTMYTLVGPATIWPTTHIPNNQQVIYSHYPPAYVVGPLPAQAVLGQGIQQVFRGNQLSAWSNTPAAAHTDNTPHNFGRLSSSDDDVFLPSHTRTSHTQFYPAPYLSCIPPPSGASSGPETPKFNFATTMEAFCPGTPGIRLPEKYTRGRGKLGVRKPSSRKPKRRSANGSLNSSGGTSGSSHNTTGHSLKQNSSGPDLQLTNLSDVTTANTSGSVGSPPGPGRRHLERSVTGEMSSVSSCVLPMSLRAALNDDPPEPTTAGAPLKTSSPIRASDEFLSLPTIIPTTIQKAGRHTLRPPPLPIGAEMFHLKQEPKEKKSEEKKSGVGKEKGHTAEGCKPRKRRDGRVITGSAMTVVKIPRVSTSQDEEDVEDGELEDMDQCLRILKQRELTGAAEEQARRREEFLLVLEAERERQRRLVLPRKAPKMNCKFCRNNGESEEVYTKHRLHDKERTVCPILRHYVCRLCNSTGDFAHTIRHCPFNNRKDRIAWKATFMI</sequence>
<dbReference type="InterPro" id="IPR038129">
    <property type="entry name" value="Nanos_sf"/>
</dbReference>
<evidence type="ECO:0000256" key="1">
    <source>
        <dbReference type="ARBA" id="ARBA00004496"/>
    </source>
</evidence>
<dbReference type="InterPro" id="IPR008705">
    <property type="entry name" value="Nanos/Xcar2"/>
</dbReference>
<dbReference type="PANTHER" id="PTHR12887">
    <property type="entry name" value="NANOS PROTEIN"/>
    <property type="match status" value="1"/>
</dbReference>
<reference evidence="11" key="1">
    <citation type="journal article" date="2023" name="G3 (Bethesda)">
        <title>A reference genome for the long-term kleptoplast-retaining sea slug Elysia crispata morphotype clarki.</title>
        <authorList>
            <person name="Eastman K.E."/>
            <person name="Pendleton A.L."/>
            <person name="Shaikh M.A."/>
            <person name="Suttiyut T."/>
            <person name="Ogas R."/>
            <person name="Tomko P."/>
            <person name="Gavelis G."/>
            <person name="Widhalm J.R."/>
            <person name="Wisecaver J.H."/>
        </authorList>
    </citation>
    <scope>NUCLEOTIDE SEQUENCE</scope>
    <source>
        <strain evidence="11">ECLA1</strain>
    </source>
</reference>
<evidence type="ECO:0000256" key="9">
    <source>
        <dbReference type="SAM" id="MobiDB-lite"/>
    </source>
</evidence>
<dbReference type="Pfam" id="PF05741">
    <property type="entry name" value="zf-nanos"/>
    <property type="match status" value="1"/>
</dbReference>
<feature type="compositionally biased region" description="Polar residues" evidence="9">
    <location>
        <begin position="200"/>
        <end position="221"/>
    </location>
</feature>
<keyword evidence="3" id="KW-0479">Metal-binding</keyword>
<dbReference type="GO" id="GO:0005737">
    <property type="term" value="C:cytoplasm"/>
    <property type="evidence" value="ECO:0007669"/>
    <property type="project" value="UniProtKB-SubCell"/>
</dbReference>